<dbReference type="PANTHER" id="PTHR10954:SF18">
    <property type="entry name" value="RIBONUCLEASE HII"/>
    <property type="match status" value="1"/>
</dbReference>
<comment type="cofactor">
    <cofactor evidence="14 15">
        <name>Mn(2+)</name>
        <dbReference type="ChEBI" id="CHEBI:29035"/>
    </cofactor>
    <cofactor evidence="14 15">
        <name>Mg(2+)</name>
        <dbReference type="ChEBI" id="CHEBI:18420"/>
    </cofactor>
    <text evidence="14 15">Manganese or magnesium. Binds 1 divalent metal ion per monomer in the absence of substrate. May bind a second metal ion after substrate binding.</text>
</comment>
<dbReference type="GO" id="GO:0030145">
    <property type="term" value="F:manganese ion binding"/>
    <property type="evidence" value="ECO:0007669"/>
    <property type="project" value="UniProtKB-UniRule"/>
</dbReference>
<dbReference type="FunFam" id="3.30.420.10:FF:000006">
    <property type="entry name" value="Ribonuclease HII"/>
    <property type="match status" value="1"/>
</dbReference>
<evidence type="ECO:0000256" key="7">
    <source>
        <dbReference type="ARBA" id="ARBA00019179"/>
    </source>
</evidence>
<dbReference type="Proteomes" id="UP000007488">
    <property type="component" value="Chromosome"/>
</dbReference>
<evidence type="ECO:0000256" key="10">
    <source>
        <dbReference type="ARBA" id="ARBA00022723"/>
    </source>
</evidence>
<dbReference type="InterPro" id="IPR024567">
    <property type="entry name" value="RNase_HII/HIII_dom"/>
</dbReference>
<feature type="domain" description="RNase H type-2" evidence="17">
    <location>
        <begin position="35"/>
        <end position="224"/>
    </location>
</feature>
<evidence type="ECO:0000256" key="16">
    <source>
        <dbReference type="RuleBase" id="RU003515"/>
    </source>
</evidence>
<evidence type="ECO:0000256" key="14">
    <source>
        <dbReference type="HAMAP-Rule" id="MF_00052"/>
    </source>
</evidence>
<keyword evidence="8 14" id="KW-0963">Cytoplasm</keyword>
<organism evidence="18 19">
    <name type="scientific">Syntrophobotulus glycolicus (strain DSM 8271 / FlGlyR)</name>
    <dbReference type="NCBI Taxonomy" id="645991"/>
    <lineage>
        <taxon>Bacteria</taxon>
        <taxon>Bacillati</taxon>
        <taxon>Bacillota</taxon>
        <taxon>Clostridia</taxon>
        <taxon>Eubacteriales</taxon>
        <taxon>Desulfitobacteriaceae</taxon>
        <taxon>Syntrophobotulus</taxon>
    </lineage>
</organism>
<name>F0SUD6_SYNGF</name>
<dbReference type="EC" id="3.1.26.4" evidence="6 14"/>
<dbReference type="STRING" id="645991.Sgly_2298"/>
<comment type="catalytic activity">
    <reaction evidence="1 14 15 16">
        <text>Endonucleolytic cleavage to 5'-phosphomonoester.</text>
        <dbReference type="EC" id="3.1.26.4"/>
    </reaction>
</comment>
<dbReference type="GO" id="GO:0032299">
    <property type="term" value="C:ribonuclease H2 complex"/>
    <property type="evidence" value="ECO:0007669"/>
    <property type="project" value="TreeGrafter"/>
</dbReference>
<dbReference type="KEGG" id="sgy:Sgly_2298"/>
<evidence type="ECO:0000256" key="2">
    <source>
        <dbReference type="ARBA" id="ARBA00001946"/>
    </source>
</evidence>
<dbReference type="InterPro" id="IPR022898">
    <property type="entry name" value="RNase_HII"/>
</dbReference>
<dbReference type="HOGENOM" id="CLU_036532_3_2_9"/>
<dbReference type="AlphaFoldDB" id="F0SUD6"/>
<feature type="binding site" evidence="14 15">
    <location>
        <position position="133"/>
    </location>
    <ligand>
        <name>a divalent metal cation</name>
        <dbReference type="ChEBI" id="CHEBI:60240"/>
    </ligand>
</feature>
<dbReference type="GO" id="GO:0005737">
    <property type="term" value="C:cytoplasm"/>
    <property type="evidence" value="ECO:0007669"/>
    <property type="project" value="UniProtKB-SubCell"/>
</dbReference>
<evidence type="ECO:0000256" key="1">
    <source>
        <dbReference type="ARBA" id="ARBA00000077"/>
    </source>
</evidence>
<dbReference type="GO" id="GO:0003723">
    <property type="term" value="F:RNA binding"/>
    <property type="evidence" value="ECO:0007669"/>
    <property type="project" value="UniProtKB-UniRule"/>
</dbReference>
<proteinExistence type="inferred from homology"/>
<accession>F0SUD6</accession>
<dbReference type="InterPro" id="IPR036397">
    <property type="entry name" value="RNaseH_sf"/>
</dbReference>
<keyword evidence="10 14" id="KW-0479">Metal-binding</keyword>
<comment type="subcellular location">
    <subcellularLocation>
        <location evidence="4 14">Cytoplasm</location>
    </subcellularLocation>
</comment>
<dbReference type="PANTHER" id="PTHR10954">
    <property type="entry name" value="RIBONUCLEASE H2 SUBUNIT A"/>
    <property type="match status" value="1"/>
</dbReference>
<evidence type="ECO:0000256" key="3">
    <source>
        <dbReference type="ARBA" id="ARBA00004065"/>
    </source>
</evidence>
<gene>
    <name evidence="14" type="primary">rnhB</name>
    <name evidence="18" type="ordered locus">Sgly_2298</name>
</gene>
<evidence type="ECO:0000313" key="18">
    <source>
        <dbReference type="EMBL" id="ADY56586.1"/>
    </source>
</evidence>
<evidence type="ECO:0000256" key="4">
    <source>
        <dbReference type="ARBA" id="ARBA00004496"/>
    </source>
</evidence>
<keyword evidence="13 14" id="KW-0464">Manganese</keyword>
<keyword evidence="19" id="KW-1185">Reference proteome</keyword>
<dbReference type="eggNOG" id="COG0164">
    <property type="taxonomic scope" value="Bacteria"/>
</dbReference>
<comment type="cofactor">
    <cofactor evidence="2">
        <name>Mg(2+)</name>
        <dbReference type="ChEBI" id="CHEBI:18420"/>
    </cofactor>
</comment>
<dbReference type="EMBL" id="CP002547">
    <property type="protein sequence ID" value="ADY56586.1"/>
    <property type="molecule type" value="Genomic_DNA"/>
</dbReference>
<evidence type="ECO:0000259" key="17">
    <source>
        <dbReference type="PROSITE" id="PS51975"/>
    </source>
</evidence>
<dbReference type="InterPro" id="IPR001352">
    <property type="entry name" value="RNase_HII/HIII"/>
</dbReference>
<evidence type="ECO:0000313" key="19">
    <source>
        <dbReference type="Proteomes" id="UP000007488"/>
    </source>
</evidence>
<dbReference type="NCBIfam" id="NF000594">
    <property type="entry name" value="PRK00015.1-1"/>
    <property type="match status" value="1"/>
</dbReference>
<evidence type="ECO:0000256" key="15">
    <source>
        <dbReference type="PROSITE-ProRule" id="PRU01319"/>
    </source>
</evidence>
<feature type="binding site" evidence="14 15">
    <location>
        <position position="42"/>
    </location>
    <ligand>
        <name>a divalent metal cation</name>
        <dbReference type="ChEBI" id="CHEBI:60240"/>
    </ligand>
</feature>
<dbReference type="Gene3D" id="3.30.420.10">
    <property type="entry name" value="Ribonuclease H-like superfamily/Ribonuclease H"/>
    <property type="match status" value="1"/>
</dbReference>
<evidence type="ECO:0000256" key="5">
    <source>
        <dbReference type="ARBA" id="ARBA00007383"/>
    </source>
</evidence>
<evidence type="ECO:0000256" key="6">
    <source>
        <dbReference type="ARBA" id="ARBA00012180"/>
    </source>
</evidence>
<evidence type="ECO:0000256" key="12">
    <source>
        <dbReference type="ARBA" id="ARBA00022801"/>
    </source>
</evidence>
<keyword evidence="12 14" id="KW-0378">Hydrolase</keyword>
<dbReference type="PROSITE" id="PS51975">
    <property type="entry name" value="RNASE_H_2"/>
    <property type="match status" value="1"/>
</dbReference>
<dbReference type="Pfam" id="PF01351">
    <property type="entry name" value="RNase_HII"/>
    <property type="match status" value="1"/>
</dbReference>
<sequence>MDRFRLRQREESKLEALFKEELLYLERKLVKEGFMFVAGVDEAGRGPLAGPVIAAACILPESFDLPYLNDSKKLTARRREDLFERIKDQASAYAVAGVEAEEIDRMNILHASKLAMKKAIEALHIPPGYVLVDGRDEIDIVCRQKAVIGGDAKCACIAAGSILAKVTRDRIMDDLHMLYPQYAFDKHKGYGTRLHFELLQKYGPCPIHRYSFAPVKALAFRSSSELA</sequence>
<evidence type="ECO:0000256" key="11">
    <source>
        <dbReference type="ARBA" id="ARBA00022759"/>
    </source>
</evidence>
<dbReference type="GO" id="GO:0004523">
    <property type="term" value="F:RNA-DNA hybrid ribonuclease activity"/>
    <property type="evidence" value="ECO:0007669"/>
    <property type="project" value="UniProtKB-UniRule"/>
</dbReference>
<reference evidence="18 19" key="1">
    <citation type="journal article" date="2011" name="Stand. Genomic Sci.">
        <title>Complete genome sequence of Syntrophobotulus glycolicus type strain (FlGlyR).</title>
        <authorList>
            <person name="Han C."/>
            <person name="Mwirichia R."/>
            <person name="Chertkov O."/>
            <person name="Held B."/>
            <person name="Lapidus A."/>
            <person name="Nolan M."/>
            <person name="Lucas S."/>
            <person name="Hammon N."/>
            <person name="Deshpande S."/>
            <person name="Cheng J.F."/>
            <person name="Tapia R."/>
            <person name="Goodwin L."/>
            <person name="Pitluck S."/>
            <person name="Huntemann M."/>
            <person name="Liolios K."/>
            <person name="Ivanova N."/>
            <person name="Pagani I."/>
            <person name="Mavromatis K."/>
            <person name="Ovchinikova G."/>
            <person name="Pati A."/>
            <person name="Chen A."/>
            <person name="Palaniappan K."/>
            <person name="Land M."/>
            <person name="Hauser L."/>
            <person name="Brambilla E.M."/>
            <person name="Rohde M."/>
            <person name="Spring S."/>
            <person name="Sikorski J."/>
            <person name="Goker M."/>
            <person name="Woyke T."/>
            <person name="Bristow J."/>
            <person name="Eisen J.A."/>
            <person name="Markowitz V."/>
            <person name="Hugenholtz P."/>
            <person name="Kyrpides N.C."/>
            <person name="Klenk H.P."/>
            <person name="Detter J.C."/>
        </authorList>
    </citation>
    <scope>NUCLEOTIDE SEQUENCE [LARGE SCALE GENOMIC DNA]</scope>
    <source>
        <strain evidence="19">DSM 8271 / FlGlyR</strain>
    </source>
</reference>
<dbReference type="OrthoDB" id="9803420at2"/>
<keyword evidence="11 14" id="KW-0255">Endonuclease</keyword>
<dbReference type="GO" id="GO:0043137">
    <property type="term" value="P:DNA replication, removal of RNA primer"/>
    <property type="evidence" value="ECO:0007669"/>
    <property type="project" value="TreeGrafter"/>
</dbReference>
<reference evidence="19" key="2">
    <citation type="submission" date="2011-02" db="EMBL/GenBank/DDBJ databases">
        <title>The complete genome of Syntrophobotulus glycolicus DSM 8271.</title>
        <authorList>
            <person name="Lucas S."/>
            <person name="Copeland A."/>
            <person name="Lapidus A."/>
            <person name="Bruce D."/>
            <person name="Goodwin L."/>
            <person name="Pitluck S."/>
            <person name="Kyrpides N."/>
            <person name="Mavromatis K."/>
            <person name="Pagani I."/>
            <person name="Ivanova N."/>
            <person name="Mikhailova N."/>
            <person name="Chertkov O."/>
            <person name="Held B."/>
            <person name="Detter J.C."/>
            <person name="Tapia R."/>
            <person name="Han C."/>
            <person name="Land M."/>
            <person name="Hauser L."/>
            <person name="Markowitz V."/>
            <person name="Cheng J.-F."/>
            <person name="Hugenholtz P."/>
            <person name="Woyke T."/>
            <person name="Wu D."/>
            <person name="Spring S."/>
            <person name="Schroeder M."/>
            <person name="Brambilla E."/>
            <person name="Klenk H.-P."/>
            <person name="Eisen J.A."/>
        </authorList>
    </citation>
    <scope>NUCLEOTIDE SEQUENCE [LARGE SCALE GENOMIC DNA]</scope>
    <source>
        <strain evidence="19">DSM 8271 / FlGlyR</strain>
    </source>
</reference>
<dbReference type="SUPFAM" id="SSF53098">
    <property type="entry name" value="Ribonuclease H-like"/>
    <property type="match status" value="1"/>
</dbReference>
<evidence type="ECO:0000256" key="8">
    <source>
        <dbReference type="ARBA" id="ARBA00022490"/>
    </source>
</evidence>
<dbReference type="GO" id="GO:0006298">
    <property type="term" value="P:mismatch repair"/>
    <property type="evidence" value="ECO:0007669"/>
    <property type="project" value="TreeGrafter"/>
</dbReference>
<comment type="similarity">
    <text evidence="5 14 16">Belongs to the RNase HII family.</text>
</comment>
<dbReference type="NCBIfam" id="NF000595">
    <property type="entry name" value="PRK00015.1-3"/>
    <property type="match status" value="1"/>
</dbReference>
<dbReference type="HAMAP" id="MF_00052_B">
    <property type="entry name" value="RNase_HII_B"/>
    <property type="match status" value="1"/>
</dbReference>
<dbReference type="CDD" id="cd07182">
    <property type="entry name" value="RNase_HII_bacteria_HII_like"/>
    <property type="match status" value="1"/>
</dbReference>
<feature type="binding site" evidence="14 15">
    <location>
        <position position="41"/>
    </location>
    <ligand>
        <name>a divalent metal cation</name>
        <dbReference type="ChEBI" id="CHEBI:60240"/>
    </ligand>
</feature>
<dbReference type="InterPro" id="IPR012337">
    <property type="entry name" value="RNaseH-like_sf"/>
</dbReference>
<evidence type="ECO:0000256" key="13">
    <source>
        <dbReference type="ARBA" id="ARBA00023211"/>
    </source>
</evidence>
<protein>
    <recommendedName>
        <fullName evidence="7 14">Ribonuclease HII</fullName>
        <shortName evidence="14">RNase HII</shortName>
        <ecNumber evidence="6 14">3.1.26.4</ecNumber>
    </recommendedName>
</protein>
<evidence type="ECO:0000256" key="9">
    <source>
        <dbReference type="ARBA" id="ARBA00022722"/>
    </source>
</evidence>
<keyword evidence="9 14" id="KW-0540">Nuclease</keyword>
<comment type="function">
    <text evidence="3 14 16">Endonuclease that specifically degrades the RNA of RNA-DNA hybrids.</text>
</comment>